<evidence type="ECO:0000313" key="11">
    <source>
        <dbReference type="EMBL" id="KFE60155.1"/>
    </source>
</evidence>
<dbReference type="InterPro" id="IPR023612">
    <property type="entry name" value="Peptidase_M4"/>
</dbReference>
<evidence type="ECO:0000256" key="5">
    <source>
        <dbReference type="ARBA" id="ARBA00022801"/>
    </source>
</evidence>
<feature type="compositionally biased region" description="Low complexity" evidence="9">
    <location>
        <begin position="76"/>
        <end position="89"/>
    </location>
</feature>
<keyword evidence="3" id="KW-0479">Metal-binding</keyword>
<evidence type="ECO:0000259" key="10">
    <source>
        <dbReference type="PROSITE" id="PS51829"/>
    </source>
</evidence>
<dbReference type="InterPro" id="IPR011096">
    <property type="entry name" value="FTP_domain"/>
</dbReference>
<evidence type="ECO:0000256" key="9">
    <source>
        <dbReference type="SAM" id="MobiDB-lite"/>
    </source>
</evidence>
<evidence type="ECO:0000256" key="6">
    <source>
        <dbReference type="ARBA" id="ARBA00022833"/>
    </source>
</evidence>
<keyword evidence="12" id="KW-1185">Reference proteome</keyword>
<comment type="caution">
    <text evidence="11">The sequence shown here is derived from an EMBL/GenBank/DDBJ whole genome shotgun (WGS) entry which is preliminary data.</text>
</comment>
<feature type="region of interest" description="Disordered" evidence="9">
    <location>
        <begin position="416"/>
        <end position="447"/>
    </location>
</feature>
<dbReference type="InterPro" id="IPR013856">
    <property type="entry name" value="Peptidase_M4_domain"/>
</dbReference>
<comment type="similarity">
    <text evidence="1">Belongs to the peptidase M4 family.</text>
</comment>
<evidence type="ECO:0000256" key="4">
    <source>
        <dbReference type="ARBA" id="ARBA00022729"/>
    </source>
</evidence>
<dbReference type="SUPFAM" id="SSF49785">
    <property type="entry name" value="Galactose-binding domain-like"/>
    <property type="match status" value="1"/>
</dbReference>
<dbReference type="InterPro" id="IPR027268">
    <property type="entry name" value="Peptidase_M4/M1_CTD_sf"/>
</dbReference>
<evidence type="ECO:0000256" key="8">
    <source>
        <dbReference type="PIRSR" id="PIRSR623612-1"/>
    </source>
</evidence>
<keyword evidence="5" id="KW-0378">Hydrolase</keyword>
<keyword evidence="4" id="KW-0732">Signal</keyword>
<dbReference type="GO" id="GO:0006508">
    <property type="term" value="P:proteolysis"/>
    <property type="evidence" value="ECO:0007669"/>
    <property type="project" value="UniProtKB-KW"/>
</dbReference>
<keyword evidence="7" id="KW-0482">Metalloprotease</keyword>
<evidence type="ECO:0000256" key="7">
    <source>
        <dbReference type="ARBA" id="ARBA00023049"/>
    </source>
</evidence>
<evidence type="ECO:0000256" key="1">
    <source>
        <dbReference type="ARBA" id="ARBA00009388"/>
    </source>
</evidence>
<gene>
    <name evidence="11" type="ORF">DB31_6026</name>
</gene>
<accession>A0A085VXJ2</accession>
<dbReference type="Gene3D" id="3.10.450.40">
    <property type="match status" value="1"/>
</dbReference>
<feature type="region of interest" description="Disordered" evidence="9">
    <location>
        <begin position="60"/>
        <end position="100"/>
    </location>
</feature>
<dbReference type="Pfam" id="PF01483">
    <property type="entry name" value="P_proprotein"/>
    <property type="match status" value="1"/>
</dbReference>
<dbReference type="Pfam" id="PF02868">
    <property type="entry name" value="Peptidase_M4_C"/>
    <property type="match status" value="1"/>
</dbReference>
<dbReference type="MEROPS" id="M04.018"/>
<dbReference type="Gene3D" id="3.10.450.490">
    <property type="match status" value="1"/>
</dbReference>
<sequence length="763" mass="81383">MALQVPEKWWETQLPAPTSTYFSARSNTFDSRIDNPFVPHFFSPNFERSPVTIRRLDGQPPVVPTTRPTESQPANTVKATPTAAPKATVDQSGFTQAKRGPTDLTGASARIAALPGPLSPSSPEGQAAVKATVDFLNQQGGAQALSRGGSGAATDASKAFTPRTIERDELGMTHVRMDRTHEGVKVFGEQVIGHLDAQGKMDSVTGQTSQIPAGLGTKEPKLSSQDALAVAQKDFAGQTDRKPSVEKVVFQGADGQYHTGYHVELTNTTSQDARPRRENYLIDGETGKVAEKWNQMGGIELPSKAAKAAAPITGSATPNAEIKDLSTTSSEITLGQDATIDQLKVDLDLAHTYRGDLKVTLTSPSGKTAVLSDRAGGGADDIKGQFDLSKEFAGEKAAGKWTLTVEDKAKRDTGTLKSWSLTATPKEDQQPPTPPAGKGDDTSLYSGKVDLSTKQNADGSYSLDDSTRGSGVVTVDAQNKSTASNPVAFKDANNTWGEAGDDSRTKAAVDAHYGAQMTYDFYKNVLGRDSLDGKGEKLQSNVHIKNNYVNAYWDGKQMNYGDGDGKTAGPLTTLDIAGHEITHGLTERTAGLVYSGESGGLNEAFSDIMGTGVEWYASQQNEAVKFDWAVGEDAWTPTNGNPNDALRYMNDPTSDGYSVDHYSNYPKQTEVHGSSGIANNAFYLLSQGGTNKTSKQTVADGIGIEKGLKIYGRALTNYMTPRTTFAEARDATIKAATDLYGANSAEVQKVKESWSAVGVESKK</sequence>
<feature type="active site" description="Proton donor" evidence="8">
    <location>
        <position position="672"/>
    </location>
</feature>
<dbReference type="AlphaFoldDB" id="A0A085VXJ2"/>
<dbReference type="Gene3D" id="2.60.120.260">
    <property type="entry name" value="Galactose-binding domain-like"/>
    <property type="match status" value="1"/>
</dbReference>
<dbReference type="GO" id="GO:0046872">
    <property type="term" value="F:metal ion binding"/>
    <property type="evidence" value="ECO:0007669"/>
    <property type="project" value="UniProtKB-KW"/>
</dbReference>
<dbReference type="InterPro" id="IPR001570">
    <property type="entry name" value="Peptidase_M4_C_domain"/>
</dbReference>
<dbReference type="InterPro" id="IPR050728">
    <property type="entry name" value="Zinc_Metalloprotease_M4"/>
</dbReference>
<dbReference type="SUPFAM" id="SSF55486">
    <property type="entry name" value="Metalloproteases ('zincins'), catalytic domain"/>
    <property type="match status" value="1"/>
</dbReference>
<dbReference type="Pfam" id="PF01447">
    <property type="entry name" value="Peptidase_M4"/>
    <property type="match status" value="1"/>
</dbReference>
<dbReference type="Pfam" id="PF07504">
    <property type="entry name" value="FTP"/>
    <property type="match status" value="1"/>
</dbReference>
<protein>
    <submittedName>
        <fullName evidence="11">Vibriolysin, extracellular zinc protease</fullName>
    </submittedName>
</protein>
<evidence type="ECO:0000313" key="12">
    <source>
        <dbReference type="Proteomes" id="UP000028725"/>
    </source>
</evidence>
<dbReference type="PATRIC" id="fig|394096.3.peg.8744"/>
<evidence type="ECO:0000256" key="2">
    <source>
        <dbReference type="ARBA" id="ARBA00022670"/>
    </source>
</evidence>
<organism evidence="11 12">
    <name type="scientific">Hyalangium minutum</name>
    <dbReference type="NCBI Taxonomy" id="394096"/>
    <lineage>
        <taxon>Bacteria</taxon>
        <taxon>Pseudomonadati</taxon>
        <taxon>Myxococcota</taxon>
        <taxon>Myxococcia</taxon>
        <taxon>Myxococcales</taxon>
        <taxon>Cystobacterineae</taxon>
        <taxon>Archangiaceae</taxon>
        <taxon>Hyalangium</taxon>
    </lineage>
</organism>
<dbReference type="PROSITE" id="PS51829">
    <property type="entry name" value="P_HOMO_B"/>
    <property type="match status" value="1"/>
</dbReference>
<keyword evidence="6" id="KW-0862">Zinc</keyword>
<dbReference type="Gene3D" id="1.10.390.10">
    <property type="entry name" value="Neutral Protease Domain 2"/>
    <property type="match status" value="1"/>
</dbReference>
<dbReference type="CDD" id="cd09597">
    <property type="entry name" value="M4_TLP"/>
    <property type="match status" value="1"/>
</dbReference>
<dbReference type="Proteomes" id="UP000028725">
    <property type="component" value="Unassembled WGS sequence"/>
</dbReference>
<name>A0A085VXJ2_9BACT</name>
<dbReference type="GO" id="GO:0004222">
    <property type="term" value="F:metalloendopeptidase activity"/>
    <property type="evidence" value="ECO:0007669"/>
    <property type="project" value="InterPro"/>
</dbReference>
<reference evidence="11 12" key="1">
    <citation type="submission" date="2014-04" db="EMBL/GenBank/DDBJ databases">
        <title>Genome assembly of Hyalangium minutum DSM 14724.</title>
        <authorList>
            <person name="Sharma G."/>
            <person name="Subramanian S."/>
        </authorList>
    </citation>
    <scope>NUCLEOTIDE SEQUENCE [LARGE SCALE GENOMIC DNA]</scope>
    <source>
        <strain evidence="11 12">DSM 14724</strain>
    </source>
</reference>
<evidence type="ECO:0000256" key="3">
    <source>
        <dbReference type="ARBA" id="ARBA00022723"/>
    </source>
</evidence>
<feature type="compositionally biased region" description="Polar residues" evidence="9">
    <location>
        <begin position="66"/>
        <end position="75"/>
    </location>
</feature>
<dbReference type="EMBL" id="JMCB01000031">
    <property type="protein sequence ID" value="KFE60155.1"/>
    <property type="molecule type" value="Genomic_DNA"/>
</dbReference>
<dbReference type="STRING" id="394096.DB31_6026"/>
<dbReference type="GO" id="GO:0004252">
    <property type="term" value="F:serine-type endopeptidase activity"/>
    <property type="evidence" value="ECO:0007669"/>
    <property type="project" value="InterPro"/>
</dbReference>
<feature type="active site" evidence="8">
    <location>
        <position position="580"/>
    </location>
</feature>
<dbReference type="PANTHER" id="PTHR33794:SF1">
    <property type="entry name" value="BACILLOLYSIN"/>
    <property type="match status" value="1"/>
</dbReference>
<dbReference type="InterPro" id="IPR002884">
    <property type="entry name" value="P_dom"/>
</dbReference>
<dbReference type="PRINTS" id="PR00730">
    <property type="entry name" value="THERMOLYSIN"/>
</dbReference>
<dbReference type="Gene3D" id="3.10.170.10">
    <property type="match status" value="1"/>
</dbReference>
<dbReference type="PANTHER" id="PTHR33794">
    <property type="entry name" value="BACILLOLYSIN"/>
    <property type="match status" value="1"/>
</dbReference>
<proteinExistence type="inferred from homology"/>
<dbReference type="InterPro" id="IPR008979">
    <property type="entry name" value="Galactose-bd-like_sf"/>
</dbReference>
<keyword evidence="2 11" id="KW-0645">Protease</keyword>
<feature type="domain" description="P/Homo B" evidence="10">
    <location>
        <begin position="309"/>
        <end position="430"/>
    </location>
</feature>